<name>A0A4R5A7I0_9ACTN</name>
<dbReference type="OrthoDB" id="5171668at2"/>
<sequence>MSPADGAVAGISDATPARATLTASATDRDRDTRMDSLLESVADSRHRRSFHVKRHTSTLSRPLTWNAVLDFLIPLLGVGGAVMTRLGQRKRFSLLAVLTATLAVLLGGYPLPAAAAIVETVVVPGGPCGDSELGTNCQAYFPDIVNDPFGDADDLLMVYRWSSAHSRVASQLRMMRSTDGGATWQQATPFIVADYTGVDYRDPSLAVVTKADGTKRLLLSYFAGFGTNFGTLQTQVKRRDTATGAFSAPVQVFSSTIPYPATSAKIIQMANGQLLIPLYGTNASTGYHDAVVVASVDHGVTWDGRLTGRQKTIAAGSAGRYFQEPAIAQIDPGDIRAVLRVASDTSPSTTTYAMQSESYDNTYMTTWTTPWSMNVRMHGPELFRIPGTNLIPYLWSEPNTATSPTNRPVRITVRRTDSVWTETPRHTLYNPGTTWDAGYSGTVAIGTTRLVTVVYDEARRAAIVLRYNVTDVD</sequence>
<proteinExistence type="predicted"/>
<dbReference type="Pfam" id="PF13088">
    <property type="entry name" value="BNR_2"/>
    <property type="match status" value="1"/>
</dbReference>
<evidence type="ECO:0000256" key="1">
    <source>
        <dbReference type="SAM" id="Phobius"/>
    </source>
</evidence>
<feature type="domain" description="Sialidase" evidence="2">
    <location>
        <begin position="169"/>
        <end position="373"/>
    </location>
</feature>
<accession>A0A4R5A7I0</accession>
<dbReference type="InterPro" id="IPR036278">
    <property type="entry name" value="Sialidase_sf"/>
</dbReference>
<dbReference type="AlphaFoldDB" id="A0A4R5A7I0"/>
<comment type="caution">
    <text evidence="3">The sequence shown here is derived from an EMBL/GenBank/DDBJ whole genome shotgun (WGS) entry which is preliminary data.</text>
</comment>
<dbReference type="Proteomes" id="UP000295217">
    <property type="component" value="Unassembled WGS sequence"/>
</dbReference>
<protein>
    <submittedName>
        <fullName evidence="3">Exo-alpha-sialidase</fullName>
    </submittedName>
</protein>
<reference evidence="3 4" key="1">
    <citation type="submission" date="2019-02" db="EMBL/GenBank/DDBJ databases">
        <title>Draft genome sequences of novel Actinobacteria.</title>
        <authorList>
            <person name="Sahin N."/>
            <person name="Ay H."/>
            <person name="Saygin H."/>
        </authorList>
    </citation>
    <scope>NUCLEOTIDE SEQUENCE [LARGE SCALE GENOMIC DNA]</scope>
    <source>
        <strain evidence="3 4">8K307</strain>
    </source>
</reference>
<evidence type="ECO:0000259" key="2">
    <source>
        <dbReference type="Pfam" id="PF13088"/>
    </source>
</evidence>
<dbReference type="Gene3D" id="2.120.10.10">
    <property type="match status" value="1"/>
</dbReference>
<evidence type="ECO:0000313" key="3">
    <source>
        <dbReference type="EMBL" id="TDD68108.1"/>
    </source>
</evidence>
<gene>
    <name evidence="3" type="ORF">E1262_17050</name>
</gene>
<dbReference type="CDD" id="cd15482">
    <property type="entry name" value="Sialidase_non-viral"/>
    <property type="match status" value="1"/>
</dbReference>
<feature type="transmembrane region" description="Helical" evidence="1">
    <location>
        <begin position="63"/>
        <end position="82"/>
    </location>
</feature>
<keyword evidence="4" id="KW-1185">Reference proteome</keyword>
<keyword evidence="1" id="KW-0472">Membrane</keyword>
<dbReference type="InterPro" id="IPR011040">
    <property type="entry name" value="Sialidase"/>
</dbReference>
<organism evidence="3 4">
    <name type="scientific">Jiangella aurantiaca</name>
    <dbReference type="NCBI Taxonomy" id="2530373"/>
    <lineage>
        <taxon>Bacteria</taxon>
        <taxon>Bacillati</taxon>
        <taxon>Actinomycetota</taxon>
        <taxon>Actinomycetes</taxon>
        <taxon>Jiangellales</taxon>
        <taxon>Jiangellaceae</taxon>
        <taxon>Jiangella</taxon>
    </lineage>
</organism>
<evidence type="ECO:0000313" key="4">
    <source>
        <dbReference type="Proteomes" id="UP000295217"/>
    </source>
</evidence>
<dbReference type="EMBL" id="SMLB01000023">
    <property type="protein sequence ID" value="TDD68108.1"/>
    <property type="molecule type" value="Genomic_DNA"/>
</dbReference>
<feature type="transmembrane region" description="Helical" evidence="1">
    <location>
        <begin position="94"/>
        <end position="111"/>
    </location>
</feature>
<dbReference type="SUPFAM" id="SSF50939">
    <property type="entry name" value="Sialidases"/>
    <property type="match status" value="1"/>
</dbReference>
<keyword evidence="1" id="KW-0812">Transmembrane</keyword>
<keyword evidence="1" id="KW-1133">Transmembrane helix</keyword>